<reference evidence="2 3" key="1">
    <citation type="submission" date="2023-07" db="EMBL/GenBank/DDBJ databases">
        <authorList>
            <person name="Peeters C."/>
        </authorList>
    </citation>
    <scope>NUCLEOTIDE SEQUENCE [LARGE SCALE GENOMIC DNA]</scope>
    <source>
        <strain evidence="2 3">LMG 19083</strain>
    </source>
</reference>
<keyword evidence="3" id="KW-1185">Reference proteome</keyword>
<accession>A0ABN9JHW5</accession>
<dbReference type="EMBL" id="CATZBU010000029">
    <property type="protein sequence ID" value="CAJ0809528.1"/>
    <property type="molecule type" value="Genomic_DNA"/>
</dbReference>
<gene>
    <name evidence="2" type="ORF">LMG19083_04955</name>
</gene>
<comment type="caution">
    <text evidence="2">The sequence shown here is derived from an EMBL/GenBank/DDBJ whole genome shotgun (WGS) entry which is preliminary data.</text>
</comment>
<feature type="region of interest" description="Disordered" evidence="1">
    <location>
        <begin position="252"/>
        <end position="316"/>
    </location>
</feature>
<name>A0ABN9JHW5_9RALS</name>
<proteinExistence type="predicted"/>
<feature type="compositionally biased region" description="Low complexity" evidence="1">
    <location>
        <begin position="252"/>
        <end position="277"/>
    </location>
</feature>
<dbReference type="Pfam" id="PF04403">
    <property type="entry name" value="PqiA"/>
    <property type="match status" value="1"/>
</dbReference>
<evidence type="ECO:0000313" key="2">
    <source>
        <dbReference type="EMBL" id="CAJ0809528.1"/>
    </source>
</evidence>
<evidence type="ECO:0000313" key="3">
    <source>
        <dbReference type="Proteomes" id="UP001189813"/>
    </source>
</evidence>
<evidence type="ECO:0000256" key="1">
    <source>
        <dbReference type="SAM" id="MobiDB-lite"/>
    </source>
</evidence>
<organism evidence="2 3">
    <name type="scientific">Ralstonia psammae</name>
    <dbReference type="NCBI Taxonomy" id="3058598"/>
    <lineage>
        <taxon>Bacteria</taxon>
        <taxon>Pseudomonadati</taxon>
        <taxon>Pseudomonadota</taxon>
        <taxon>Betaproteobacteria</taxon>
        <taxon>Burkholderiales</taxon>
        <taxon>Burkholderiaceae</taxon>
        <taxon>Ralstonia</taxon>
    </lineage>
</organism>
<dbReference type="Proteomes" id="UP001189813">
    <property type="component" value="Unassembled WGS sequence"/>
</dbReference>
<protein>
    <submittedName>
        <fullName evidence="2">Uncharacterized protein</fullName>
    </submittedName>
</protein>
<sequence>METVPDLMMWHACDAVYRRPMLAPGESAHCEMCEATLQRAGQLGNDGWPSLTVAAAIAYAIASVCTAIRQPVRRPQHGHAMAIRRGTHCRPHGDGRNRRAACPDWVARLGPGPCAHGSTGSRIRDSHEVTCRDAAVKHGRGRLAWHLGGRDQTLGLSAGGARCRRTAMLGRADDSAILEGVAAFQRAGSPGIALVSFIASVAVPCAKVLASSYCWQQRSVAALGRAESVRRSIASSSWSATGRYSTRWWWPSSPRWSSSERSPGSSRDRASSSSGHGAPDHALRHAIRSPLDLGRTTNMNESLEQAPAATQQRRPF</sequence>
<dbReference type="InterPro" id="IPR007498">
    <property type="entry name" value="PqiA-like"/>
</dbReference>
<feature type="compositionally biased region" description="Polar residues" evidence="1">
    <location>
        <begin position="295"/>
        <end position="316"/>
    </location>
</feature>